<feature type="domain" description="Spore protein YkvP/CgeB glycosyl transferase-like" evidence="1">
    <location>
        <begin position="177"/>
        <end position="332"/>
    </location>
</feature>
<dbReference type="SUPFAM" id="SSF53756">
    <property type="entry name" value="UDP-Glycosyltransferase/glycogen phosphorylase"/>
    <property type="match status" value="1"/>
</dbReference>
<accession>A0A1F7FB42</accession>
<gene>
    <name evidence="2" type="ORF">A2519_00555</name>
</gene>
<organism evidence="2 3">
    <name type="scientific">Candidatus Raymondbacteria bacterium RIFOXYD12_FULL_49_13</name>
    <dbReference type="NCBI Taxonomy" id="1817890"/>
    <lineage>
        <taxon>Bacteria</taxon>
        <taxon>Raymondiibacteriota</taxon>
    </lineage>
</organism>
<protein>
    <recommendedName>
        <fullName evidence="1">Spore protein YkvP/CgeB glycosyl transferase-like domain-containing protein</fullName>
    </recommendedName>
</protein>
<name>A0A1F7FB42_UNCRA</name>
<dbReference type="EMBL" id="MFYX01000080">
    <property type="protein sequence ID" value="OGK03879.1"/>
    <property type="molecule type" value="Genomic_DNA"/>
</dbReference>
<reference evidence="2 3" key="1">
    <citation type="journal article" date="2016" name="Nat. Commun.">
        <title>Thousands of microbial genomes shed light on interconnected biogeochemical processes in an aquifer system.</title>
        <authorList>
            <person name="Anantharaman K."/>
            <person name="Brown C.T."/>
            <person name="Hug L.A."/>
            <person name="Sharon I."/>
            <person name="Castelle C.J."/>
            <person name="Probst A.J."/>
            <person name="Thomas B.C."/>
            <person name="Singh A."/>
            <person name="Wilkins M.J."/>
            <person name="Karaoz U."/>
            <person name="Brodie E.L."/>
            <person name="Williams K.H."/>
            <person name="Hubbard S.S."/>
            <person name="Banfield J.F."/>
        </authorList>
    </citation>
    <scope>NUCLEOTIDE SEQUENCE [LARGE SCALE GENOMIC DNA]</scope>
</reference>
<evidence type="ECO:0000259" key="1">
    <source>
        <dbReference type="Pfam" id="PF13524"/>
    </source>
</evidence>
<dbReference type="AlphaFoldDB" id="A0A1F7FB42"/>
<proteinExistence type="predicted"/>
<dbReference type="Proteomes" id="UP000179243">
    <property type="component" value="Unassembled WGS sequence"/>
</dbReference>
<evidence type="ECO:0000313" key="3">
    <source>
        <dbReference type="Proteomes" id="UP000179243"/>
    </source>
</evidence>
<evidence type="ECO:0000313" key="2">
    <source>
        <dbReference type="EMBL" id="OGK03879.1"/>
    </source>
</evidence>
<comment type="caution">
    <text evidence="2">The sequence shown here is derived from an EMBL/GenBank/DDBJ whole genome shotgun (WGS) entry which is preliminary data.</text>
</comment>
<sequence>MARTFLVVLPAEGGSRTHGEYVVSALVARGHQVHTFDCGAYARGLSSLLAAKGDIANDLLNQSLVVKALEIKADVVLVMALAPVTVFAVTLLKNASIRTVHYFCEDLKMFSLWKPIIKTYDHFFIIQKNPWEKQLQEAYNPETRYLPHGAPIEYLEGTRAPKEYGAVFVGSPYENRVRFFDKLYRMGCNFSLWGHRWAKAPLSPECKTRIVDGVSWLSSAQIQAIFSKAQIVINLHSTIVGDQDVDIKGDFINPRTFMVPLCRALQIADRRDLLYDFYEERTEIVTFSSAYELKDKIEYYLTHEEERERIVEAAFRKTVAAHLLTTRMDSLERLVFPDPSAHCQQAINELAEDISRTHSHREKGYA</sequence>
<dbReference type="Pfam" id="PF13524">
    <property type="entry name" value="Glyco_trans_1_2"/>
    <property type="match status" value="1"/>
</dbReference>
<dbReference type="InterPro" id="IPR055259">
    <property type="entry name" value="YkvP/CgeB_Glyco_trans-like"/>
</dbReference>